<comment type="caution">
    <text evidence="1">The sequence shown here is derived from an EMBL/GenBank/DDBJ whole genome shotgun (WGS) entry which is preliminary data.</text>
</comment>
<name>A0AAV8TIN6_9ROSI</name>
<gene>
    <name evidence="1" type="ORF">K2173_020619</name>
</gene>
<dbReference type="AlphaFoldDB" id="A0AAV8TIN6"/>
<dbReference type="PANTHER" id="PTHR34049">
    <property type="entry name" value="F-BOX PROTEIN SKIP27"/>
    <property type="match status" value="1"/>
</dbReference>
<reference evidence="1 2" key="1">
    <citation type="submission" date="2021-09" db="EMBL/GenBank/DDBJ databases">
        <title>Genomic insights and catalytic innovation underlie evolution of tropane alkaloids biosynthesis.</title>
        <authorList>
            <person name="Wang Y.-J."/>
            <person name="Tian T."/>
            <person name="Huang J.-P."/>
            <person name="Huang S.-X."/>
        </authorList>
    </citation>
    <scope>NUCLEOTIDE SEQUENCE [LARGE SCALE GENOMIC DNA]</scope>
    <source>
        <strain evidence="1">KIB-2018</strain>
        <tissue evidence="1">Leaf</tissue>
    </source>
</reference>
<sequence>MKLKRAEEERNGLEFVRCKRSFGRKRILILNNDVDLLPTIPFKNAKMTLENESKANRSHLESLPQDVLIRVICGVSHDDLKQLLLLSKTISGAALIAKKLHFEYSTPKKIRAFRCLVDFENPNELDEIEAPSGPKHPRSYRSRLSKKSLAGISVALFKEE</sequence>
<dbReference type="InterPro" id="IPR045286">
    <property type="entry name" value="FBS1-like"/>
</dbReference>
<dbReference type="Proteomes" id="UP001159364">
    <property type="component" value="Linkage Group LG05"/>
</dbReference>
<evidence type="ECO:0008006" key="3">
    <source>
        <dbReference type="Google" id="ProtNLM"/>
    </source>
</evidence>
<evidence type="ECO:0000313" key="1">
    <source>
        <dbReference type="EMBL" id="KAJ8766103.1"/>
    </source>
</evidence>
<protein>
    <recommendedName>
        <fullName evidence="3">F-box domain-containing protein</fullName>
    </recommendedName>
</protein>
<accession>A0AAV8TIN6</accession>
<evidence type="ECO:0000313" key="2">
    <source>
        <dbReference type="Proteomes" id="UP001159364"/>
    </source>
</evidence>
<organism evidence="1 2">
    <name type="scientific">Erythroxylum novogranatense</name>
    <dbReference type="NCBI Taxonomy" id="1862640"/>
    <lineage>
        <taxon>Eukaryota</taxon>
        <taxon>Viridiplantae</taxon>
        <taxon>Streptophyta</taxon>
        <taxon>Embryophyta</taxon>
        <taxon>Tracheophyta</taxon>
        <taxon>Spermatophyta</taxon>
        <taxon>Magnoliopsida</taxon>
        <taxon>eudicotyledons</taxon>
        <taxon>Gunneridae</taxon>
        <taxon>Pentapetalae</taxon>
        <taxon>rosids</taxon>
        <taxon>fabids</taxon>
        <taxon>Malpighiales</taxon>
        <taxon>Erythroxylaceae</taxon>
        <taxon>Erythroxylum</taxon>
    </lineage>
</organism>
<proteinExistence type="predicted"/>
<dbReference type="EMBL" id="JAIWQS010000005">
    <property type="protein sequence ID" value="KAJ8766103.1"/>
    <property type="molecule type" value="Genomic_DNA"/>
</dbReference>
<dbReference type="PANTHER" id="PTHR34049:SF1">
    <property type="entry name" value="F-BOX PROTEIN SKIP27"/>
    <property type="match status" value="1"/>
</dbReference>
<keyword evidence="2" id="KW-1185">Reference proteome</keyword>